<feature type="compositionally biased region" description="Low complexity" evidence="10">
    <location>
        <begin position="601"/>
        <end position="614"/>
    </location>
</feature>
<organism evidence="13 15">
    <name type="scientific">Cardamine amara subsp. amara</name>
    <dbReference type="NCBI Taxonomy" id="228776"/>
    <lineage>
        <taxon>Eukaryota</taxon>
        <taxon>Viridiplantae</taxon>
        <taxon>Streptophyta</taxon>
        <taxon>Embryophyta</taxon>
        <taxon>Tracheophyta</taxon>
        <taxon>Spermatophyta</taxon>
        <taxon>Magnoliopsida</taxon>
        <taxon>eudicotyledons</taxon>
        <taxon>Gunneridae</taxon>
        <taxon>Pentapetalae</taxon>
        <taxon>rosids</taxon>
        <taxon>malvids</taxon>
        <taxon>Brassicales</taxon>
        <taxon>Brassicaceae</taxon>
        <taxon>Cardamineae</taxon>
        <taxon>Cardamine</taxon>
    </lineage>
</organism>
<dbReference type="PROSITE" id="PS51017">
    <property type="entry name" value="CCT"/>
    <property type="match status" value="1"/>
</dbReference>
<feature type="region of interest" description="Disordered" evidence="10">
    <location>
        <begin position="515"/>
        <end position="567"/>
    </location>
</feature>
<dbReference type="EMBL" id="JBANAX010000388">
    <property type="protein sequence ID" value="KAL1210853.1"/>
    <property type="molecule type" value="Genomic_DNA"/>
</dbReference>
<evidence type="ECO:0000256" key="3">
    <source>
        <dbReference type="ARBA" id="ARBA00023012"/>
    </source>
</evidence>
<dbReference type="PROSITE" id="PS50110">
    <property type="entry name" value="RESPONSE_REGULATORY"/>
    <property type="match status" value="1"/>
</dbReference>
<evidence type="ECO:0000256" key="7">
    <source>
        <dbReference type="ARBA" id="ARBA00023242"/>
    </source>
</evidence>
<feature type="compositionally biased region" description="Gly residues" evidence="10">
    <location>
        <begin position="645"/>
        <end position="659"/>
    </location>
</feature>
<evidence type="ECO:0000256" key="4">
    <source>
        <dbReference type="ARBA" id="ARBA00023015"/>
    </source>
</evidence>
<feature type="compositionally biased region" description="Basic and acidic residues" evidence="10">
    <location>
        <begin position="1"/>
        <end position="40"/>
    </location>
</feature>
<evidence type="ECO:0000256" key="5">
    <source>
        <dbReference type="ARBA" id="ARBA00023108"/>
    </source>
</evidence>
<dbReference type="FunFam" id="3.40.50.2300:FF:000214">
    <property type="entry name" value="Two-component response regulator-like PRR37"/>
    <property type="match status" value="1"/>
</dbReference>
<dbReference type="InterPro" id="IPR010402">
    <property type="entry name" value="CCT_domain"/>
</dbReference>
<evidence type="ECO:0000313" key="15">
    <source>
        <dbReference type="Proteomes" id="UP001558713"/>
    </source>
</evidence>
<dbReference type="GO" id="GO:0000160">
    <property type="term" value="P:phosphorelay signal transduction system"/>
    <property type="evidence" value="ECO:0007669"/>
    <property type="project" value="UniProtKB-KW"/>
</dbReference>
<dbReference type="CDD" id="cd17582">
    <property type="entry name" value="psREC_PRR"/>
    <property type="match status" value="1"/>
</dbReference>
<feature type="region of interest" description="Disordered" evidence="10">
    <location>
        <begin position="1"/>
        <end position="45"/>
    </location>
</feature>
<dbReference type="GO" id="GO:0007623">
    <property type="term" value="P:circadian rhythm"/>
    <property type="evidence" value="ECO:0007669"/>
    <property type="project" value="UniProtKB-ARBA"/>
</dbReference>
<evidence type="ECO:0000256" key="1">
    <source>
        <dbReference type="ARBA" id="ARBA00004123"/>
    </source>
</evidence>
<dbReference type="PANTHER" id="PTHR43874:SF125">
    <property type="entry name" value="TWO-COMPONENT RESPONSE REGULATOR-LIKE APRR7"/>
    <property type="match status" value="1"/>
</dbReference>
<accession>A0ABD1AF87</accession>
<comment type="similarity">
    <text evidence="2">Belongs to the ARR-like family.</text>
</comment>
<feature type="region of interest" description="Disordered" evidence="10">
    <location>
        <begin position="375"/>
        <end position="415"/>
    </location>
</feature>
<feature type="region of interest" description="Disordered" evidence="10">
    <location>
        <begin position="209"/>
        <end position="282"/>
    </location>
</feature>
<evidence type="ECO:0000313" key="14">
    <source>
        <dbReference type="EMBL" id="KAL1210853.1"/>
    </source>
</evidence>
<keyword evidence="6" id="KW-0804">Transcription</keyword>
<keyword evidence="7 9" id="KW-0539">Nucleus</keyword>
<feature type="compositionally biased region" description="Low complexity" evidence="10">
    <location>
        <begin position="543"/>
        <end position="560"/>
    </location>
</feature>
<reference evidence="13 15" key="1">
    <citation type="submission" date="2024-04" db="EMBL/GenBank/DDBJ databases">
        <title>Genome assembly C_amara_ONT_v2.</title>
        <authorList>
            <person name="Yant L."/>
            <person name="Moore C."/>
            <person name="Slenker M."/>
        </authorList>
    </citation>
    <scope>NUCLEOTIDE SEQUENCE [LARGE SCALE GENOMIC DNA]</scope>
    <source>
        <tissue evidence="13">Leaf</tissue>
    </source>
</reference>
<feature type="compositionally biased region" description="Polar residues" evidence="10">
    <location>
        <begin position="589"/>
        <end position="600"/>
    </location>
</feature>
<dbReference type="Proteomes" id="UP001558713">
    <property type="component" value="Unassembled WGS sequence"/>
</dbReference>
<keyword evidence="3" id="KW-0902">Two-component regulatory system</keyword>
<dbReference type="AlphaFoldDB" id="A0ABD1AF87"/>
<comment type="caution">
    <text evidence="13">The sequence shown here is derived from an EMBL/GenBank/DDBJ whole genome shotgun (WGS) entry which is preliminary data.</text>
</comment>
<feature type="domain" description="Response regulatory" evidence="11">
    <location>
        <begin position="85"/>
        <end position="203"/>
    </location>
</feature>
<gene>
    <name evidence="14" type="ORF">V5N11_031807</name>
    <name evidence="13" type="ORF">V5N11_032122</name>
</gene>
<feature type="compositionally biased region" description="Polar residues" evidence="10">
    <location>
        <begin position="515"/>
        <end position="540"/>
    </location>
</feature>
<dbReference type="Pfam" id="PF00072">
    <property type="entry name" value="Response_reg"/>
    <property type="match status" value="1"/>
</dbReference>
<dbReference type="Pfam" id="PF06203">
    <property type="entry name" value="CCT"/>
    <property type="match status" value="1"/>
</dbReference>
<dbReference type="EMBL" id="JBANAX010000632">
    <property type="protein sequence ID" value="KAL1200100.1"/>
    <property type="molecule type" value="Genomic_DNA"/>
</dbReference>
<dbReference type="SMART" id="SM00448">
    <property type="entry name" value="REC"/>
    <property type="match status" value="1"/>
</dbReference>
<keyword evidence="15" id="KW-1185">Reference proteome</keyword>
<comment type="caution">
    <text evidence="8">Lacks conserved residue(s) required for the propagation of feature annotation.</text>
</comment>
<dbReference type="GO" id="GO:0045892">
    <property type="term" value="P:negative regulation of DNA-templated transcription"/>
    <property type="evidence" value="ECO:0007669"/>
    <property type="project" value="UniProtKB-ARBA"/>
</dbReference>
<proteinExistence type="inferred from homology"/>
<feature type="compositionally biased region" description="Low complexity" evidence="10">
    <location>
        <begin position="238"/>
        <end position="265"/>
    </location>
</feature>
<evidence type="ECO:0000256" key="2">
    <source>
        <dbReference type="ARBA" id="ARBA00010330"/>
    </source>
</evidence>
<name>A0ABD1AF87_CARAN</name>
<evidence type="ECO:0000259" key="11">
    <source>
        <dbReference type="PROSITE" id="PS50110"/>
    </source>
</evidence>
<dbReference type="Gene3D" id="3.40.50.2300">
    <property type="match status" value="1"/>
</dbReference>
<keyword evidence="5" id="KW-0090">Biological rhythms</keyword>
<feature type="compositionally biased region" description="Low complexity" evidence="10">
    <location>
        <begin position="376"/>
        <end position="386"/>
    </location>
</feature>
<evidence type="ECO:0000259" key="12">
    <source>
        <dbReference type="PROSITE" id="PS51017"/>
    </source>
</evidence>
<feature type="region of interest" description="Disordered" evidence="10">
    <location>
        <begin position="588"/>
        <end position="683"/>
    </location>
</feature>
<comment type="subcellular location">
    <subcellularLocation>
        <location evidence="1 9">Nucleus</location>
    </subcellularLocation>
</comment>
<dbReference type="InterPro" id="IPR045279">
    <property type="entry name" value="ARR-like"/>
</dbReference>
<dbReference type="GO" id="GO:0005634">
    <property type="term" value="C:nucleus"/>
    <property type="evidence" value="ECO:0007669"/>
    <property type="project" value="UniProtKB-SubCell"/>
</dbReference>
<feature type="region of interest" description="Disordered" evidence="10">
    <location>
        <begin position="695"/>
        <end position="729"/>
    </location>
</feature>
<feature type="compositionally biased region" description="Polar residues" evidence="10">
    <location>
        <begin position="472"/>
        <end position="492"/>
    </location>
</feature>
<evidence type="ECO:0000313" key="13">
    <source>
        <dbReference type="EMBL" id="KAL1200100.1"/>
    </source>
</evidence>
<evidence type="ECO:0000256" key="6">
    <source>
        <dbReference type="ARBA" id="ARBA00023163"/>
    </source>
</evidence>
<feature type="region of interest" description="Disordered" evidence="10">
    <location>
        <begin position="469"/>
        <end position="492"/>
    </location>
</feature>
<feature type="domain" description="CCT" evidence="12">
    <location>
        <begin position="671"/>
        <end position="713"/>
    </location>
</feature>
<dbReference type="InterPro" id="IPR011006">
    <property type="entry name" value="CheY-like_superfamily"/>
</dbReference>
<evidence type="ECO:0000256" key="10">
    <source>
        <dbReference type="SAM" id="MobiDB-lite"/>
    </source>
</evidence>
<dbReference type="PANTHER" id="PTHR43874">
    <property type="entry name" value="TWO-COMPONENT RESPONSE REGULATOR"/>
    <property type="match status" value="1"/>
</dbReference>
<evidence type="ECO:0000256" key="8">
    <source>
        <dbReference type="PROSITE-ProRule" id="PRU00169"/>
    </source>
</evidence>
<sequence length="729" mass="79471">MDVNEEGKGSRYPLTDRKTREMKFDRVETRTERHSGEDKANGVTMDVRNGSSGAVQGSAGLQIPLSQQTAATVCWERFLHVRTIRVLLVENDDCTRYIVTALLRNCSYEVVEAANGIQAWKVLEDLNNHIDIVLTEVVMPYLSGIGLLCKILNHKSRRNIPVIMMSSHDSMGLVFKCLSKGAVDFLVKPIRKNELKILWQHVWRRCQSSSGSGSESGTHQTQKSVKSKSIRKSDHESGSSGENENGSIGLNASDGSSDGSGAQSSWTKKAVEVDSPRAVSPWDRVDSTCAQVVHSNPEFPSNQLAAAPAERETQEEDEKLEDVTMGRDLEISIRINCDLALEPKDEPLTKTIGITRHDNSFEKTSSKWKMKVGKGSLDLSSESPSSKQMHEDGGLGFKATSSHLQDNREPEAPTTHCQTLDIIEAAVKNSEVLMHVEHSSKRHRGIKDDGTIVRDDRNVLRRSEGSAFSRYNPASNANKLSGGNLGSNSLHDNNSQDLIKKTEAACDCHSNMNESLPNNHHSRVGSNNFDMSSTTENNAFTKPGAPKVSSAGSSSVKHSSFQPLPCDHHHHNASYNLVHTSERKLPPQCGSSNVYNEATDGNNNTVNYSVNGSVSGSGHGSNGAYGSSNGMNTGGMNMGSDNGAGKSGSGDGSGSGSGSGNVADENKISQREAALTKFRQKRKERCFRKKVRYQSRKKLAEQRPRVRGQFVRKTAAATDDDDIKNAEDS</sequence>
<feature type="region of interest" description="Disordered" evidence="10">
    <location>
        <begin position="296"/>
        <end position="320"/>
    </location>
</feature>
<evidence type="ECO:0000256" key="9">
    <source>
        <dbReference type="PROSITE-ProRule" id="PRU00357"/>
    </source>
</evidence>
<dbReference type="GO" id="GO:0010017">
    <property type="term" value="P:red or far-red light signaling pathway"/>
    <property type="evidence" value="ECO:0007669"/>
    <property type="project" value="UniProtKB-ARBA"/>
</dbReference>
<dbReference type="InterPro" id="IPR001789">
    <property type="entry name" value="Sig_transdc_resp-reg_receiver"/>
</dbReference>
<dbReference type="SUPFAM" id="SSF52172">
    <property type="entry name" value="CheY-like"/>
    <property type="match status" value="1"/>
</dbReference>
<keyword evidence="4" id="KW-0805">Transcription regulation</keyword>
<protein>
    <submittedName>
        <fullName evidence="13">Two-component response regulator-like APRR7</fullName>
    </submittedName>
</protein>